<proteinExistence type="predicted"/>
<feature type="region of interest" description="Disordered" evidence="1">
    <location>
        <begin position="159"/>
        <end position="260"/>
    </location>
</feature>
<evidence type="ECO:0000259" key="2">
    <source>
        <dbReference type="Pfam" id="PF21744"/>
    </source>
</evidence>
<feature type="compositionally biased region" description="Polar residues" evidence="1">
    <location>
        <begin position="671"/>
        <end position="699"/>
    </location>
</feature>
<feature type="compositionally biased region" description="Basic and acidic residues" evidence="1">
    <location>
        <begin position="1908"/>
        <end position="1926"/>
    </location>
</feature>
<gene>
    <name evidence="4" type="ORF">UPYG_G00134590</name>
</gene>
<feature type="compositionally biased region" description="Basic and acidic residues" evidence="1">
    <location>
        <begin position="1832"/>
        <end position="1843"/>
    </location>
</feature>
<feature type="region of interest" description="Disordered" evidence="1">
    <location>
        <begin position="365"/>
        <end position="813"/>
    </location>
</feature>
<feature type="compositionally biased region" description="Basic and acidic residues" evidence="1">
    <location>
        <begin position="1114"/>
        <end position="1123"/>
    </location>
</feature>
<feature type="compositionally biased region" description="Basic residues" evidence="1">
    <location>
        <begin position="1785"/>
        <end position="1795"/>
    </location>
</feature>
<feature type="compositionally biased region" description="Gly residues" evidence="1">
    <location>
        <begin position="298"/>
        <end position="308"/>
    </location>
</feature>
<feature type="region of interest" description="Disordered" evidence="1">
    <location>
        <begin position="1003"/>
        <end position="1143"/>
    </location>
</feature>
<feature type="compositionally biased region" description="Basic and acidic residues" evidence="1">
    <location>
        <begin position="604"/>
        <end position="613"/>
    </location>
</feature>
<evidence type="ECO:0000256" key="1">
    <source>
        <dbReference type="SAM" id="MobiDB-lite"/>
    </source>
</evidence>
<evidence type="ECO:0008006" key="6">
    <source>
        <dbReference type="Google" id="ProtNLM"/>
    </source>
</evidence>
<organism evidence="4 5">
    <name type="scientific">Umbra pygmaea</name>
    <name type="common">Eastern mudminnow</name>
    <dbReference type="NCBI Taxonomy" id="75934"/>
    <lineage>
        <taxon>Eukaryota</taxon>
        <taxon>Metazoa</taxon>
        <taxon>Chordata</taxon>
        <taxon>Craniata</taxon>
        <taxon>Vertebrata</taxon>
        <taxon>Euteleostomi</taxon>
        <taxon>Actinopterygii</taxon>
        <taxon>Neopterygii</taxon>
        <taxon>Teleostei</taxon>
        <taxon>Protacanthopterygii</taxon>
        <taxon>Esociformes</taxon>
        <taxon>Umbridae</taxon>
        <taxon>Umbra</taxon>
    </lineage>
</organism>
<feature type="region of interest" description="Disordered" evidence="1">
    <location>
        <begin position="1642"/>
        <end position="1726"/>
    </location>
</feature>
<feature type="compositionally biased region" description="Polar residues" evidence="1">
    <location>
        <begin position="477"/>
        <end position="487"/>
    </location>
</feature>
<feature type="domain" description="BAHCC1-like Tudor" evidence="2">
    <location>
        <begin position="2104"/>
        <end position="2135"/>
    </location>
</feature>
<feature type="compositionally biased region" description="Polar residues" evidence="1">
    <location>
        <begin position="1770"/>
        <end position="1780"/>
    </location>
</feature>
<dbReference type="Pfam" id="PF24912">
    <property type="entry name" value="SH3_TNRC18"/>
    <property type="match status" value="1"/>
</dbReference>
<accession>A0ABD0WTV4</accession>
<feature type="compositionally biased region" description="Low complexity" evidence="1">
    <location>
        <begin position="84"/>
        <end position="94"/>
    </location>
</feature>
<dbReference type="InterPro" id="IPR052429">
    <property type="entry name" value="BAH_domain_protein"/>
</dbReference>
<feature type="region of interest" description="Disordered" evidence="1">
    <location>
        <begin position="1446"/>
        <end position="1480"/>
    </location>
</feature>
<feature type="compositionally biased region" description="Basic and acidic residues" evidence="1">
    <location>
        <begin position="2312"/>
        <end position="2337"/>
    </location>
</feature>
<feature type="region of interest" description="Disordered" evidence="1">
    <location>
        <begin position="280"/>
        <end position="337"/>
    </location>
</feature>
<feature type="region of interest" description="Disordered" evidence="1">
    <location>
        <begin position="1740"/>
        <end position="1927"/>
    </location>
</feature>
<protein>
    <recommendedName>
        <fullName evidence="6">BAH domain-containing protein</fullName>
    </recommendedName>
</protein>
<feature type="compositionally biased region" description="Low complexity" evidence="1">
    <location>
        <begin position="2192"/>
        <end position="2202"/>
    </location>
</feature>
<feature type="compositionally biased region" description="Basic and acidic residues" evidence="1">
    <location>
        <begin position="195"/>
        <end position="216"/>
    </location>
</feature>
<dbReference type="EMBL" id="JAGEUA010000004">
    <property type="protein sequence ID" value="KAL0983905.1"/>
    <property type="molecule type" value="Genomic_DNA"/>
</dbReference>
<feature type="compositionally biased region" description="Basic and acidic residues" evidence="1">
    <location>
        <begin position="2161"/>
        <end position="2183"/>
    </location>
</feature>
<feature type="compositionally biased region" description="Low complexity" evidence="1">
    <location>
        <begin position="1095"/>
        <end position="1113"/>
    </location>
</feature>
<feature type="compositionally biased region" description="Gly residues" evidence="1">
    <location>
        <begin position="567"/>
        <end position="577"/>
    </location>
</feature>
<feature type="compositionally biased region" description="Basic and acidic residues" evidence="1">
    <location>
        <begin position="752"/>
        <end position="774"/>
    </location>
</feature>
<feature type="compositionally biased region" description="Pro residues" evidence="1">
    <location>
        <begin position="73"/>
        <end position="83"/>
    </location>
</feature>
<feature type="region of interest" description="Disordered" evidence="1">
    <location>
        <begin position="68"/>
        <end position="101"/>
    </location>
</feature>
<feature type="region of interest" description="Disordered" evidence="1">
    <location>
        <begin position="2303"/>
        <end position="2337"/>
    </location>
</feature>
<dbReference type="Pfam" id="PF21744">
    <property type="entry name" value="BAHCC1-like_Tudor"/>
    <property type="match status" value="1"/>
</dbReference>
<dbReference type="InterPro" id="IPR056841">
    <property type="entry name" value="TNRC18_BAHCC1-like_SH3"/>
</dbReference>
<feature type="compositionally biased region" description="Basic residues" evidence="1">
    <location>
        <begin position="1664"/>
        <end position="1677"/>
    </location>
</feature>
<dbReference type="PANTHER" id="PTHR12505:SF22">
    <property type="entry name" value="BAH AND COILED-COIL DOMAIN-CONTAINING PROTEIN 1"/>
    <property type="match status" value="1"/>
</dbReference>
<dbReference type="InterPro" id="IPR048924">
    <property type="entry name" value="BAHCC1-like_Tudor"/>
</dbReference>
<keyword evidence="5" id="KW-1185">Reference proteome</keyword>
<feature type="domain" description="TNRC18/BAHCC1-like SH3" evidence="3">
    <location>
        <begin position="2043"/>
        <end position="2100"/>
    </location>
</feature>
<feature type="compositionally biased region" description="Basic residues" evidence="1">
    <location>
        <begin position="1706"/>
        <end position="1720"/>
    </location>
</feature>
<comment type="caution">
    <text evidence="4">The sequence shown here is derived from an EMBL/GenBank/DDBJ whole genome shotgun (WGS) entry which is preliminary data.</text>
</comment>
<feature type="compositionally biased region" description="Polar residues" evidence="1">
    <location>
        <begin position="1846"/>
        <end position="1855"/>
    </location>
</feature>
<feature type="region of interest" description="Disordered" evidence="1">
    <location>
        <begin position="1965"/>
        <end position="1992"/>
    </location>
</feature>
<evidence type="ECO:0000259" key="3">
    <source>
        <dbReference type="Pfam" id="PF24912"/>
    </source>
</evidence>
<feature type="region of interest" description="Disordered" evidence="1">
    <location>
        <begin position="2142"/>
        <end position="2213"/>
    </location>
</feature>
<name>A0ABD0WTV4_UMBPY</name>
<evidence type="ECO:0000313" key="4">
    <source>
        <dbReference type="EMBL" id="KAL0983905.1"/>
    </source>
</evidence>
<feature type="compositionally biased region" description="Low complexity" evidence="1">
    <location>
        <begin position="700"/>
        <end position="709"/>
    </location>
</feature>
<sequence length="2337" mass="252159">MESRDFAPPHHLLTERAALVHHAASRIAPGGHNTVQHTAHFQPGKYYSHISMAPHSGASFMGSFLASSLGSPPSHPSGPPASPSSPSYRGGPHSNSSPIWFPHSHEGFPRYSGGLTSPFLPMSPLDHHSNSSVLYRQHRFYDTQKDHFYLRSLPSQPSILSTNHSLPPLSRSASGHPLGSCSREPDSGGGGSQKISKEPGMTEKSVSKEKERSSSKERHHQQPNTLTHPHAMPAHMGEEHRPKTPNLPTEYRDDSLIHGNDPLNQGLKHVTNCAQLSKLSSGDSGGPLSKGGALSSCVGGGRPQGGGGEVRRCSKEGGISGEMRISEPLPPSSSDCLRRAAMMGPHALPYTMAPPPQPLHVGPALGGGWLQNPHQPEFYCPSVPPKDGAPGREAKPSGPTYVPSVGDTGAPECRGAGGGARKGAEKNGGRGGGCRESLPPPHLHPHHHPPHPGGCQKKASSHQQQLGYGKADKPPDWNQNHSYNQHHPGQKTHAGPDAETQQPNPMSGPRSCSMDASSSRGEPEVYRSSLPLEAQSTHPGAGHHNTKAGSYASTPPFRNCSHSGPPEGKGGPGGTGGTHREGQKVARIRHQQHGGNGGGSDGSGTERGREGRRLSQNVEAGVVTGFRDQTPPALHSWVVPRRPQDAQRRTSPQTEPYPDNRTSTKQHDHQQPLTASHPSSLTSPNSQEESSAMKNLMNYSSQQPLLLSQRSPFGGLGCLKQGYERGDKGGKPSSVQDSPKQPLPPRRSSTSDADRSDVGRAGREAGETHGEGEVRQPPVGIAVAVARQKEPSQRPCDTASGHSRQGRVLPSVKGVSRSVYPLGREAEERKRMTEEQLSLHHLDRDRELLIRENEERVEFARIHPSSSCHVDLTSHLLVPGGASQLGGDPSTHAHHHWMQRTGNPSLWMGHSYALSHAALHQSMGPGFSPGLPNPLQPVLSQDASGSLVVLPAEPGTHHHLDVMDQSALWPSVYGARGPSPHMQHHAVYSRSPFLRQQELYALQHQQHHQHRAMEHMHRQHTLAQRKADDTTITIDPAVHEPSRSSRAARPFSRTPPSKTTPPSQGVCPSSRKSPCCHSPSRRPHPHNPLNPAPSPAAAAPRSPALSPAPSHLSKGAERGERGEGLPPQDYPQSLEPDLPPGYTYPELRMGYKAGPAPEEARLAEHVDLGVDQTEPCPKPRPHDTMTAEELKAEEMEIGCGSVGPRGLGRMEEVEQHLLSEPPLCDFEAKSPDGSPSSARVSLPGDTVPCPAWISLQGDTVPCPALVSSPGDMVPCPAQVSSPSDTVTCPARVLSPGDTVPCPNRVSSPGDTVPCPARVSSPGDMVPCPAQVSSPVDTVPCPARVSSPGDTVPCPNRDSSPSDTVDCPTRVSIPGDMVPCPAQVSAAFASEDTQTGEACVGRCQAACVKDLHPTRLKEDETEEKCSAELKTTQLPDCTVSLPLELTGRGGVEEDRGRSSPCEASVELPSSTVPPPTTPPASTLALSDDPCIWSLELLIAAALCATRDARHPPLPCSNRPLPYPCPPTHRGMEILGELAELEIQQRNREKDRESGGEDILTFDLRSLATLAAARSLELGGGATGSGEGLNCPIRRTLNLRRKCSWTPRHMPVCPVKCGMETIDGAELAMRVQLAEIQRRYKEKQKELAKLQRKHDHQRPTETPHSPARRGPGRPRKRKSTSGPHGPDGSKNIRVVEEETEGSAENQRKRMTNHSFLKRRRGRPSLSSRIARRVTQLKQKAVAQRVAPSVAMHCHRGAPRPGAPTNCRESDTADTSSPQQDWAPNQGVRRRRRGRPKVKIGGPSTRVLRRGGGASVNQEVTEGKSDSDTSGQEEDQGKSYDSEGRANEVSATTASSNDMPAHSVLIGQDSKLQSNQKARSKKDRPIDDVSMLSADLRRRAAPCRPGPATVDGRHPEPQKLQGARREPKPSWKALLVGHNRQENRGIQGPLAEAESKSLGTQRIIGKGTGSWLETGTQREDTAVGSRSRNKQQAKGRAVSRLLESFAADDGFRLDEESSFSEGEEEDMDYTPHTRRPPALLNCVLTQEMLVDGLKVLISKEDELLYAARLHTLDLPDIFSVVIEGERGNRPRIYSLEQLLQEAVGGMEEEKEASVMVEFDDGDRGRISLPNIRLLPPGYQIHCAEPSPALLSPGRRGCRGSTQDSKNKPTERPTNEDAGGRSQERRPVGRPKKVKPGPNSSSTTSSERISVENPSSLSWPAKRLPADFFLFNGTSRKTQRVSRQGDLRGFPCQATHPHAPAVPLKGIFSSPFEVDSFSSIANGYTGAFGTHRPVTTVMPLGLRESVTMTMPPSNRKTSDRDRKHLLVKLDHEGDPPKNLRT</sequence>
<reference evidence="4 5" key="1">
    <citation type="submission" date="2024-06" db="EMBL/GenBank/DDBJ databases">
        <authorList>
            <person name="Pan Q."/>
            <person name="Wen M."/>
            <person name="Jouanno E."/>
            <person name="Zahm M."/>
            <person name="Klopp C."/>
            <person name="Cabau C."/>
            <person name="Louis A."/>
            <person name="Berthelot C."/>
            <person name="Parey E."/>
            <person name="Roest Crollius H."/>
            <person name="Montfort J."/>
            <person name="Robinson-Rechavi M."/>
            <person name="Bouchez O."/>
            <person name="Lampietro C."/>
            <person name="Lopez Roques C."/>
            <person name="Donnadieu C."/>
            <person name="Postlethwait J."/>
            <person name="Bobe J."/>
            <person name="Verreycken H."/>
            <person name="Guiguen Y."/>
        </authorList>
    </citation>
    <scope>NUCLEOTIDE SEQUENCE [LARGE SCALE GENOMIC DNA]</scope>
    <source>
        <strain evidence="4">Up_M1</strain>
        <tissue evidence="4">Testis</tissue>
    </source>
</reference>
<dbReference type="Proteomes" id="UP001557470">
    <property type="component" value="Unassembled WGS sequence"/>
</dbReference>
<evidence type="ECO:0000313" key="5">
    <source>
        <dbReference type="Proteomes" id="UP001557470"/>
    </source>
</evidence>
<feature type="compositionally biased region" description="Low complexity" evidence="1">
    <location>
        <begin position="1044"/>
        <end position="1078"/>
    </location>
</feature>
<dbReference type="PANTHER" id="PTHR12505">
    <property type="entry name" value="PHD FINGER TRANSCRIPTION FACTOR"/>
    <property type="match status" value="1"/>
</dbReference>